<reference evidence="2 3" key="1">
    <citation type="submission" date="2017-07" db="EMBL/GenBank/DDBJ databases">
        <title>Flavobacterium cyanobacteriorum sp. nov., isolated from cyanobacterial aggregates in a eutrophic lake.</title>
        <authorList>
            <person name="Cai H."/>
        </authorList>
    </citation>
    <scope>NUCLEOTIDE SEQUENCE [LARGE SCALE GENOMIC DNA]</scope>
    <source>
        <strain evidence="2 3">TH167</strain>
    </source>
</reference>
<dbReference type="GO" id="GO:0006313">
    <property type="term" value="P:DNA transposition"/>
    <property type="evidence" value="ECO:0007669"/>
    <property type="project" value="InterPro"/>
</dbReference>
<dbReference type="SUPFAM" id="SSF143422">
    <property type="entry name" value="Transposase IS200-like"/>
    <property type="match status" value="1"/>
</dbReference>
<dbReference type="EMBL" id="NOXX01000165">
    <property type="protein sequence ID" value="OYQ46405.1"/>
    <property type="molecule type" value="Genomic_DNA"/>
</dbReference>
<gene>
    <name evidence="2" type="ORF">CHX27_04450</name>
</gene>
<dbReference type="GO" id="GO:0004803">
    <property type="term" value="F:transposase activity"/>
    <property type="evidence" value="ECO:0007669"/>
    <property type="project" value="InterPro"/>
</dbReference>
<dbReference type="RefSeq" id="WP_094485562.1">
    <property type="nucleotide sequence ID" value="NZ_NOXX01000165.1"/>
</dbReference>
<organism evidence="2 3">
    <name type="scientific">Flavobacterium aurantiibacter</name>
    <dbReference type="NCBI Taxonomy" id="2023067"/>
    <lineage>
        <taxon>Bacteria</taxon>
        <taxon>Pseudomonadati</taxon>
        <taxon>Bacteroidota</taxon>
        <taxon>Flavobacteriia</taxon>
        <taxon>Flavobacteriales</taxon>
        <taxon>Flavobacteriaceae</taxon>
        <taxon>Flavobacterium</taxon>
    </lineage>
</organism>
<dbReference type="GO" id="GO:0003677">
    <property type="term" value="F:DNA binding"/>
    <property type="evidence" value="ECO:0007669"/>
    <property type="project" value="InterPro"/>
</dbReference>
<keyword evidence="3" id="KW-1185">Reference proteome</keyword>
<feature type="domain" description="Transposase IS200-like" evidence="1">
    <location>
        <begin position="10"/>
        <end position="101"/>
    </location>
</feature>
<dbReference type="InterPro" id="IPR036515">
    <property type="entry name" value="Transposase_17_sf"/>
</dbReference>
<evidence type="ECO:0000313" key="2">
    <source>
        <dbReference type="EMBL" id="OYQ46405.1"/>
    </source>
</evidence>
<name>A0A255ZZT4_9FLAO</name>
<dbReference type="Gene3D" id="3.30.70.1290">
    <property type="entry name" value="Transposase IS200-like"/>
    <property type="match status" value="1"/>
</dbReference>
<dbReference type="InterPro" id="IPR002686">
    <property type="entry name" value="Transposase_17"/>
</dbReference>
<evidence type="ECO:0000259" key="1">
    <source>
        <dbReference type="Pfam" id="PF01797"/>
    </source>
</evidence>
<accession>A0A255ZZT4</accession>
<comment type="caution">
    <text evidence="2">The sequence shown here is derived from an EMBL/GenBank/DDBJ whole genome shotgun (WGS) entry which is preliminary data.</text>
</comment>
<dbReference type="Proteomes" id="UP000216035">
    <property type="component" value="Unassembled WGS sequence"/>
</dbReference>
<dbReference type="AlphaFoldDB" id="A0A255ZZT4"/>
<sequence length="145" mass="16975">MTAKETHNLVRVIWATRDERKIINSECEKAIVNLIQQQLSIKSCQLHFIYNEEHYVDIIINLHVSTDLSSVMQVVKGSISYHINRNNLTEMKFIWKKGFHSEPKTLECLEKAIDTAGIKRKTTYREETNAIKKRIRRLAMLAKYA</sequence>
<dbReference type="Pfam" id="PF01797">
    <property type="entry name" value="Y1_Tnp"/>
    <property type="match status" value="1"/>
</dbReference>
<protein>
    <recommendedName>
        <fullName evidence="1">Transposase IS200-like domain-containing protein</fullName>
    </recommendedName>
</protein>
<dbReference type="OrthoDB" id="9797997at2"/>
<evidence type="ECO:0000313" key="3">
    <source>
        <dbReference type="Proteomes" id="UP000216035"/>
    </source>
</evidence>
<proteinExistence type="predicted"/>